<sequence length="116" mass="13357">RTIHLETPTNDSLEIVSASIAALRNIYRSDCIYKKAGVIVSGIVHQSQVQLSFFDDIGNIEKRQHLMQAVDTVNDRYGRMKVRFAVNGFERKWKLKQERLSPCYTTRISELIRVCA</sequence>
<evidence type="ECO:0000259" key="2">
    <source>
        <dbReference type="Pfam" id="PF13438"/>
    </source>
</evidence>
<name>A0A382YK03_9ZZZZ</name>
<reference evidence="3" key="1">
    <citation type="submission" date="2018-05" db="EMBL/GenBank/DDBJ databases">
        <authorList>
            <person name="Lanie J.A."/>
            <person name="Ng W.-L."/>
            <person name="Kazmierczak K.M."/>
            <person name="Andrzejewski T.M."/>
            <person name="Davidsen T.M."/>
            <person name="Wayne K.J."/>
            <person name="Tettelin H."/>
            <person name="Glass J.I."/>
            <person name="Rusch D."/>
            <person name="Podicherti R."/>
            <person name="Tsui H.-C.T."/>
            <person name="Winkler M.E."/>
        </authorList>
    </citation>
    <scope>NUCLEOTIDE SEQUENCE</scope>
</reference>
<proteinExistence type="predicted"/>
<dbReference type="EMBL" id="UINC01175946">
    <property type="protein sequence ID" value="SVD82848.1"/>
    <property type="molecule type" value="Genomic_DNA"/>
</dbReference>
<accession>A0A382YK03</accession>
<feature type="non-terminal residue" evidence="3">
    <location>
        <position position="1"/>
    </location>
</feature>
<organism evidence="3">
    <name type="scientific">marine metagenome</name>
    <dbReference type="NCBI Taxonomy" id="408172"/>
    <lineage>
        <taxon>unclassified sequences</taxon>
        <taxon>metagenomes</taxon>
        <taxon>ecological metagenomes</taxon>
    </lineage>
</organism>
<protein>
    <submittedName>
        <fullName evidence="3">Uncharacterized protein</fullName>
    </submittedName>
</protein>
<feature type="domain" description="DUF4113" evidence="2">
    <location>
        <begin position="64"/>
        <end position="114"/>
    </location>
</feature>
<feature type="domain" description="DNA polymerase Y-family little finger" evidence="1">
    <location>
        <begin position="1"/>
        <end position="52"/>
    </location>
</feature>
<evidence type="ECO:0000259" key="1">
    <source>
        <dbReference type="Pfam" id="PF11799"/>
    </source>
</evidence>
<evidence type="ECO:0000313" key="3">
    <source>
        <dbReference type="EMBL" id="SVD82848.1"/>
    </source>
</evidence>
<dbReference type="InterPro" id="IPR025188">
    <property type="entry name" value="DUF4113"/>
</dbReference>
<dbReference type="Pfam" id="PF11799">
    <property type="entry name" value="IMS_C"/>
    <property type="match status" value="1"/>
</dbReference>
<dbReference type="Pfam" id="PF13438">
    <property type="entry name" value="DUF4113"/>
    <property type="match status" value="1"/>
</dbReference>
<dbReference type="InterPro" id="IPR017961">
    <property type="entry name" value="DNA_pol_Y-fam_little_finger"/>
</dbReference>
<gene>
    <name evidence="3" type="ORF">METZ01_LOCUS435702</name>
</gene>
<dbReference type="GO" id="GO:0006281">
    <property type="term" value="P:DNA repair"/>
    <property type="evidence" value="ECO:0007669"/>
    <property type="project" value="InterPro"/>
</dbReference>
<dbReference type="GO" id="GO:0003684">
    <property type="term" value="F:damaged DNA binding"/>
    <property type="evidence" value="ECO:0007669"/>
    <property type="project" value="InterPro"/>
</dbReference>
<dbReference type="AlphaFoldDB" id="A0A382YK03"/>